<evidence type="ECO:0000313" key="2">
    <source>
        <dbReference type="EMBL" id="PON59082.1"/>
    </source>
</evidence>
<evidence type="ECO:0000313" key="3">
    <source>
        <dbReference type="Proteomes" id="UP000237105"/>
    </source>
</evidence>
<feature type="transmembrane region" description="Helical" evidence="1">
    <location>
        <begin position="6"/>
        <end position="27"/>
    </location>
</feature>
<evidence type="ECO:0000256" key="1">
    <source>
        <dbReference type="SAM" id="Phobius"/>
    </source>
</evidence>
<protein>
    <recommendedName>
        <fullName evidence="4">Fringe-like</fullName>
    </recommendedName>
</protein>
<keyword evidence="1" id="KW-1133">Transmembrane helix</keyword>
<evidence type="ECO:0008006" key="4">
    <source>
        <dbReference type="Google" id="ProtNLM"/>
    </source>
</evidence>
<dbReference type="Gene3D" id="3.90.550.50">
    <property type="match status" value="1"/>
</dbReference>
<gene>
    <name evidence="2" type="ORF">PanWU01x14_162010</name>
</gene>
<dbReference type="OrthoDB" id="414175at2759"/>
<dbReference type="Pfam" id="PF04646">
    <property type="entry name" value="DUF604"/>
    <property type="match status" value="1"/>
</dbReference>
<dbReference type="InterPro" id="IPR006740">
    <property type="entry name" value="DUF604"/>
</dbReference>
<keyword evidence="3" id="KW-1185">Reference proteome</keyword>
<dbReference type="AlphaFoldDB" id="A0A2P5CDF5"/>
<accession>A0A2P5CDF5</accession>
<organism evidence="2 3">
    <name type="scientific">Parasponia andersonii</name>
    <name type="common">Sponia andersonii</name>
    <dbReference type="NCBI Taxonomy" id="3476"/>
    <lineage>
        <taxon>Eukaryota</taxon>
        <taxon>Viridiplantae</taxon>
        <taxon>Streptophyta</taxon>
        <taxon>Embryophyta</taxon>
        <taxon>Tracheophyta</taxon>
        <taxon>Spermatophyta</taxon>
        <taxon>Magnoliopsida</taxon>
        <taxon>eudicotyledons</taxon>
        <taxon>Gunneridae</taxon>
        <taxon>Pentapetalae</taxon>
        <taxon>rosids</taxon>
        <taxon>fabids</taxon>
        <taxon>Rosales</taxon>
        <taxon>Cannabaceae</taxon>
        <taxon>Parasponia</taxon>
    </lineage>
</organism>
<dbReference type="PANTHER" id="PTHR10811">
    <property type="entry name" value="FRINGE-RELATED"/>
    <property type="match status" value="1"/>
</dbReference>
<dbReference type="Proteomes" id="UP000237105">
    <property type="component" value="Unassembled WGS sequence"/>
</dbReference>
<dbReference type="FunFam" id="3.90.550.50:FF:000038">
    <property type="entry name" value="Predicted protein"/>
    <property type="match status" value="1"/>
</dbReference>
<name>A0A2P5CDF5_PARAD</name>
<keyword evidence="1" id="KW-0812">Transmembrane</keyword>
<comment type="caution">
    <text evidence="2">The sequence shown here is derived from an EMBL/GenBank/DDBJ whole genome shotgun (WGS) entry which is preliminary data.</text>
</comment>
<proteinExistence type="predicted"/>
<keyword evidence="1" id="KW-0472">Membrane</keyword>
<sequence length="479" mass="54686">MGTLPLGALWKSLAISGLFLFFFYIVLFDTHHHYQPSDLLETFKRKWPSSTLLTNTSSTSPTPTNISHLVFGIVGSMNTWKHKRFYSQAWWRPNITRGYLFLDRAPTNEFLPWSSSSPPFRVNENITTKRLYPKFLSPTQVRIVRTILETFKQGDEDVRWYVMADDDTVFVVDNLVEVLRKYDHTKYYYIGTSSECVKSNFDFSFEMAFGGAGYALSYPLAALVASKLDDCLERYPNLWVSDFTLYSCLADLGVALTRHNGFHQIDLHGDISGLLSAHPQTPFLSLHHIDTVDPIFPKMTRADSINHLMKAAKADHSRVLQQTICHHRPTNWSFSVSWGYSAHIYEAILPRSILRRPLETFRAWQRSARPPFYMFNTRWPTNNPCEAPHVFFFDSMQEAAADEGKRVVTTYVRASSRGLPACSPSGNHSADHIDRIRIFSPAKLPLEAGARDCCDVIYAGGMNTTEVRYRACMKDDVTA</sequence>
<dbReference type="STRING" id="3476.A0A2P5CDF5"/>
<reference evidence="3" key="1">
    <citation type="submission" date="2016-06" db="EMBL/GenBank/DDBJ databases">
        <title>Parallel loss of symbiosis genes in relatives of nitrogen-fixing non-legume Parasponia.</title>
        <authorList>
            <person name="Van Velzen R."/>
            <person name="Holmer R."/>
            <person name="Bu F."/>
            <person name="Rutten L."/>
            <person name="Van Zeijl A."/>
            <person name="Liu W."/>
            <person name="Santuari L."/>
            <person name="Cao Q."/>
            <person name="Sharma T."/>
            <person name="Shen D."/>
            <person name="Roswanjaya Y."/>
            <person name="Wardhani T."/>
            <person name="Kalhor M.S."/>
            <person name="Jansen J."/>
            <person name="Van den Hoogen J."/>
            <person name="Gungor B."/>
            <person name="Hartog M."/>
            <person name="Hontelez J."/>
            <person name="Verver J."/>
            <person name="Yang W.-C."/>
            <person name="Schijlen E."/>
            <person name="Repin R."/>
            <person name="Schilthuizen M."/>
            <person name="Schranz E."/>
            <person name="Heidstra R."/>
            <person name="Miyata K."/>
            <person name="Fedorova E."/>
            <person name="Kohlen W."/>
            <person name="Bisseling T."/>
            <person name="Smit S."/>
            <person name="Geurts R."/>
        </authorList>
    </citation>
    <scope>NUCLEOTIDE SEQUENCE [LARGE SCALE GENOMIC DNA]</scope>
    <source>
        <strain evidence="3">cv. WU1-14</strain>
    </source>
</reference>
<dbReference type="EMBL" id="JXTB01000143">
    <property type="protein sequence ID" value="PON59082.1"/>
    <property type="molecule type" value="Genomic_DNA"/>
</dbReference>